<name>A0A3Q9BQ25_9BURK</name>
<organism evidence="4 5">
    <name type="scientific">Undibacterium parvum</name>
    <dbReference type="NCBI Taxonomy" id="401471"/>
    <lineage>
        <taxon>Bacteria</taxon>
        <taxon>Pseudomonadati</taxon>
        <taxon>Pseudomonadota</taxon>
        <taxon>Betaproteobacteria</taxon>
        <taxon>Burkholderiales</taxon>
        <taxon>Oxalobacteraceae</taxon>
        <taxon>Undibacterium</taxon>
    </lineage>
</organism>
<dbReference type="InterPro" id="IPR007627">
    <property type="entry name" value="RNA_pol_sigma70_r2"/>
</dbReference>
<dbReference type="AlphaFoldDB" id="A0A3Q9BQ25"/>
<dbReference type="KEGG" id="upv:EJN92_07750"/>
<feature type="domain" description="RNA polymerase sigma factor 70 region 4 type 2" evidence="3">
    <location>
        <begin position="109"/>
        <end position="161"/>
    </location>
</feature>
<dbReference type="InterPro" id="IPR013324">
    <property type="entry name" value="RNA_pol_sigma_r3/r4-like"/>
</dbReference>
<evidence type="ECO:0000259" key="2">
    <source>
        <dbReference type="Pfam" id="PF04542"/>
    </source>
</evidence>
<dbReference type="GO" id="GO:0006352">
    <property type="term" value="P:DNA-templated transcription initiation"/>
    <property type="evidence" value="ECO:0007669"/>
    <property type="project" value="InterPro"/>
</dbReference>
<dbReference type="SUPFAM" id="SSF54427">
    <property type="entry name" value="NTF2-like"/>
    <property type="match status" value="1"/>
</dbReference>
<sequence>MTTRLAVFTGNTARLYGIAYRMLGSRAEADDILQIAYLRWHALSIEQIDQLQSPQAWLVTVVSRLCIDRLRSLKVEREAYIGPWLAEPLIELELRTPELLAEFSDEVSLAFMHLLERLSVEERAAYLLHQIFEVEYVELANLLGKTQASCRQLLHRAKQRLAQAQTRFSVSREQHTRLLQEFSEAASSGNYLALKALFNEQASLTGDSGGKVVSVNRVLHGAARIARLYHVVARRFGARMHFEMARINGEVGLLRYLDGQLDAVICIATDGEKILHLYTVRNPDKLQTS</sequence>
<dbReference type="Proteomes" id="UP000275663">
    <property type="component" value="Chromosome"/>
</dbReference>
<proteinExistence type="predicted"/>
<dbReference type="InterPro" id="IPR014284">
    <property type="entry name" value="RNA_pol_sigma-70_dom"/>
</dbReference>
<reference evidence="4 5" key="1">
    <citation type="journal article" date="2011" name="Int. J. Syst. Evol. Microbiol.">
        <title>Description of Undibacterium oligocarboniphilum sp. nov., isolated from purified water, and Undibacterium pigrum strain CCUG 49012 as the type strain of Undibacterium parvum sp. nov., and emended descriptions of the genus Undibacterium and the species Undibacterium pigrum.</title>
        <authorList>
            <person name="Eder W."/>
            <person name="Wanner G."/>
            <person name="Ludwig W."/>
            <person name="Busse H.J."/>
            <person name="Ziemke-Kageler F."/>
            <person name="Lang E."/>
        </authorList>
    </citation>
    <scope>NUCLEOTIDE SEQUENCE [LARGE SCALE GENOMIC DNA]</scope>
    <source>
        <strain evidence="4 5">DSM 23061</strain>
    </source>
</reference>
<dbReference type="InterPro" id="IPR013249">
    <property type="entry name" value="RNA_pol_sigma70_r4_t2"/>
</dbReference>
<evidence type="ECO:0000313" key="4">
    <source>
        <dbReference type="EMBL" id="AZP11905.1"/>
    </source>
</evidence>
<dbReference type="InterPro" id="IPR013325">
    <property type="entry name" value="RNA_pol_sigma_r2"/>
</dbReference>
<dbReference type="Pfam" id="PF04542">
    <property type="entry name" value="Sigma70_r2"/>
    <property type="match status" value="1"/>
</dbReference>
<evidence type="ECO:0000313" key="5">
    <source>
        <dbReference type="Proteomes" id="UP000275663"/>
    </source>
</evidence>
<evidence type="ECO:0000259" key="3">
    <source>
        <dbReference type="Pfam" id="PF08281"/>
    </source>
</evidence>
<dbReference type="InterPro" id="IPR036388">
    <property type="entry name" value="WH-like_DNA-bd_sf"/>
</dbReference>
<dbReference type="Gene3D" id="1.10.1740.10">
    <property type="match status" value="1"/>
</dbReference>
<dbReference type="RefSeq" id="WP_126127287.1">
    <property type="nucleotide sequence ID" value="NZ_CP034464.1"/>
</dbReference>
<dbReference type="OrthoDB" id="3211555at2"/>
<dbReference type="GO" id="GO:0016987">
    <property type="term" value="F:sigma factor activity"/>
    <property type="evidence" value="ECO:0007669"/>
    <property type="project" value="InterPro"/>
</dbReference>
<dbReference type="InterPro" id="IPR032710">
    <property type="entry name" value="NTF2-like_dom_sf"/>
</dbReference>
<dbReference type="NCBIfam" id="NF007214">
    <property type="entry name" value="PRK09636.1"/>
    <property type="match status" value="1"/>
</dbReference>
<dbReference type="Pfam" id="PF08281">
    <property type="entry name" value="Sigma70_r4_2"/>
    <property type="match status" value="1"/>
</dbReference>
<dbReference type="SUPFAM" id="SSF88659">
    <property type="entry name" value="Sigma3 and sigma4 domains of RNA polymerase sigma factors"/>
    <property type="match status" value="1"/>
</dbReference>
<dbReference type="Gene3D" id="1.10.10.10">
    <property type="entry name" value="Winged helix-like DNA-binding domain superfamily/Winged helix DNA-binding domain"/>
    <property type="match status" value="1"/>
</dbReference>
<dbReference type="PANTHER" id="PTHR30173">
    <property type="entry name" value="SIGMA 19 FACTOR"/>
    <property type="match status" value="1"/>
</dbReference>
<dbReference type="GO" id="GO:0003677">
    <property type="term" value="F:DNA binding"/>
    <property type="evidence" value="ECO:0007669"/>
    <property type="project" value="InterPro"/>
</dbReference>
<dbReference type="InterPro" id="IPR052704">
    <property type="entry name" value="ECF_Sigma-70_Domain"/>
</dbReference>
<feature type="domain" description="RNA polymerase sigma-70 region 2" evidence="2">
    <location>
        <begin position="11"/>
        <end position="73"/>
    </location>
</feature>
<evidence type="ECO:0000256" key="1">
    <source>
        <dbReference type="ARBA" id="ARBA00011344"/>
    </source>
</evidence>
<dbReference type="NCBIfam" id="TIGR02937">
    <property type="entry name" value="sigma70-ECF"/>
    <property type="match status" value="1"/>
</dbReference>
<comment type="subunit">
    <text evidence="1">Interacts transiently with the RNA polymerase catalytic core formed by RpoA, RpoB, RpoC and RpoZ (2 alpha, 1 beta, 1 beta' and 1 omega subunit) to form the RNA polymerase holoenzyme that can initiate transcription.</text>
</comment>
<dbReference type="PANTHER" id="PTHR30173:SF36">
    <property type="entry name" value="ECF RNA POLYMERASE SIGMA FACTOR SIGJ"/>
    <property type="match status" value="1"/>
</dbReference>
<keyword evidence="5" id="KW-1185">Reference proteome</keyword>
<dbReference type="EMBL" id="CP034464">
    <property type="protein sequence ID" value="AZP11905.1"/>
    <property type="molecule type" value="Genomic_DNA"/>
</dbReference>
<dbReference type="SUPFAM" id="SSF88946">
    <property type="entry name" value="Sigma2 domain of RNA polymerase sigma factors"/>
    <property type="match status" value="1"/>
</dbReference>
<accession>A0A3Q9BQ25</accession>
<gene>
    <name evidence="4" type="ORF">EJN92_07750</name>
</gene>
<protein>
    <submittedName>
        <fullName evidence="4">Sigma-70 family RNA polymerase sigma factor</fullName>
    </submittedName>
</protein>